<keyword evidence="10 18" id="KW-1278">Translocase</keyword>
<evidence type="ECO:0000256" key="15">
    <source>
        <dbReference type="ARBA" id="ARBA00023128"/>
    </source>
</evidence>
<dbReference type="EC" id="7.1.1.2" evidence="4 18"/>
<keyword evidence="14 18" id="KW-0830">Ubiquinone</keyword>
<comment type="function">
    <text evidence="1">Core subunit of the mitochondrial membrane respiratory chain NADH dehydrogenase (Complex I) that is believed to belong to the minimal assembly required for catalysis. Complex I functions in the transfer of electrons from NADH to the respiratory chain. The immediate electron acceptor for the enzyme is believed to be ubiquinone.</text>
</comment>
<keyword evidence="13 18" id="KW-0520">NAD</keyword>
<evidence type="ECO:0000313" key="20">
    <source>
        <dbReference type="EMBL" id="ANY27991.1"/>
    </source>
</evidence>
<keyword evidence="12 18" id="KW-1133">Transmembrane helix</keyword>
<dbReference type="InterPro" id="IPR050175">
    <property type="entry name" value="Complex_I_Subunit_2"/>
</dbReference>
<evidence type="ECO:0000256" key="16">
    <source>
        <dbReference type="ARBA" id="ARBA00023136"/>
    </source>
</evidence>
<accession>A0A1B2ALA7</accession>
<organism evidence="20">
    <name type="scientific">Osmoderma opicum</name>
    <dbReference type="NCBI Taxonomy" id="1884344"/>
    <lineage>
        <taxon>Eukaryota</taxon>
        <taxon>Metazoa</taxon>
        <taxon>Ecdysozoa</taxon>
        <taxon>Arthropoda</taxon>
        <taxon>Hexapoda</taxon>
        <taxon>Insecta</taxon>
        <taxon>Pterygota</taxon>
        <taxon>Neoptera</taxon>
        <taxon>Endopterygota</taxon>
        <taxon>Coleoptera</taxon>
        <taxon>Polyphaga</taxon>
        <taxon>Scarabaeiformia</taxon>
        <taxon>Scarabaeidae</taxon>
        <taxon>Cetoniinae</taxon>
        <taxon>Osmoderma</taxon>
    </lineage>
</organism>
<reference evidence="20" key="1">
    <citation type="journal article" date="2016" name="Mitochondrial DNA Part B Resour">
        <title>Complete mitochondrial genome of the endangered flower chafer Osmoderma opicum (Coleoptera: Scarabaeidae).</title>
        <authorList>
            <person name="Kim M.J."/>
            <person name="Jeong S.Y."/>
            <person name="Jeong J.-C."/>
            <person name="Kim S.-S."/>
            <person name="Kim I."/>
        </authorList>
    </citation>
    <scope>NUCLEOTIDE SEQUENCE</scope>
</reference>
<evidence type="ECO:0000256" key="18">
    <source>
        <dbReference type="RuleBase" id="RU003403"/>
    </source>
</evidence>
<evidence type="ECO:0000256" key="10">
    <source>
        <dbReference type="ARBA" id="ARBA00022967"/>
    </source>
</evidence>
<keyword evidence="6" id="KW-0813">Transport</keyword>
<gene>
    <name evidence="20" type="primary">ND2</name>
</gene>
<dbReference type="RefSeq" id="YP_009271733.1">
    <property type="nucleotide sequence ID" value="NC_030778.1"/>
</dbReference>
<keyword evidence="7 18" id="KW-0679">Respiratory chain</keyword>
<geneLocation type="mitochondrion" evidence="20"/>
<evidence type="ECO:0000256" key="1">
    <source>
        <dbReference type="ARBA" id="ARBA00003257"/>
    </source>
</evidence>
<keyword evidence="15 18" id="KW-0496">Mitochondrion</keyword>
<sequence>MWIYYKILFITSLMIGTMISISSYSWMGMWMGLEINLLSFIPLMTDAKNKMATEAALKYFIVQAMASTFLLFSIIILSLNFSYNLNFNMYFSLIFNTSLLTKMGAAPFHFWFPEVMDGLNWTNSAILLIWQKIAPMALIMYSNQTTVYFIIVIILSMLISGLMGMNQTSLRKILAYSSINHIGWMLSTILIMETVWLYYFTIYTIINLNIVIMFKKLNIFYVNQLYISLNQNPMIKFFFMLNFLSLGGLPPFLGFFPKWLVINSLIQSNFYFLTLLMTVMTLLTLYFYLRITFSTILISSNEMNFHHQRKINKFLMFTLSLVTLASLILSTLAFNFM</sequence>
<dbReference type="GeneID" id="28482065"/>
<dbReference type="GO" id="GO:0005743">
    <property type="term" value="C:mitochondrial inner membrane"/>
    <property type="evidence" value="ECO:0007669"/>
    <property type="project" value="UniProtKB-SubCell"/>
</dbReference>
<evidence type="ECO:0000256" key="4">
    <source>
        <dbReference type="ARBA" id="ARBA00012944"/>
    </source>
</evidence>
<evidence type="ECO:0000256" key="17">
    <source>
        <dbReference type="ARBA" id="ARBA00049551"/>
    </source>
</evidence>
<feature type="transmembrane region" description="Helical" evidence="18">
    <location>
        <begin position="235"/>
        <end position="256"/>
    </location>
</feature>
<evidence type="ECO:0000259" key="19">
    <source>
        <dbReference type="Pfam" id="PF00361"/>
    </source>
</evidence>
<comment type="function">
    <text evidence="18">Core subunit of the mitochondrial membrane respiratory chain NADH dehydrogenase (Complex I) which catalyzes electron transfer from NADH through the respiratory chain, using ubiquinone as an electron acceptor. Essential for the catalytic activity and assembly of complex I.</text>
</comment>
<feature type="transmembrane region" description="Helical" evidence="18">
    <location>
        <begin position="89"/>
        <end position="112"/>
    </location>
</feature>
<evidence type="ECO:0000256" key="14">
    <source>
        <dbReference type="ARBA" id="ARBA00023075"/>
    </source>
</evidence>
<evidence type="ECO:0000256" key="2">
    <source>
        <dbReference type="ARBA" id="ARBA00004448"/>
    </source>
</evidence>
<feature type="transmembrane region" description="Helical" evidence="18">
    <location>
        <begin position="197"/>
        <end position="214"/>
    </location>
</feature>
<feature type="transmembrane region" description="Helical" evidence="18">
    <location>
        <begin position="268"/>
        <end position="293"/>
    </location>
</feature>
<feature type="transmembrane region" description="Helical" evidence="18">
    <location>
        <begin position="59"/>
        <end position="83"/>
    </location>
</feature>
<name>A0A1B2ALA7_9SCAR</name>
<dbReference type="PANTHER" id="PTHR46552">
    <property type="entry name" value="NADH-UBIQUINONE OXIDOREDUCTASE CHAIN 2"/>
    <property type="match status" value="1"/>
</dbReference>
<proteinExistence type="inferred from homology"/>
<evidence type="ECO:0000256" key="6">
    <source>
        <dbReference type="ARBA" id="ARBA00022448"/>
    </source>
</evidence>
<dbReference type="Pfam" id="PF00361">
    <property type="entry name" value="Proton_antipo_M"/>
    <property type="match status" value="1"/>
</dbReference>
<keyword evidence="16 18" id="KW-0472">Membrane</keyword>
<feature type="domain" description="NADH:quinone oxidoreductase/Mrp antiporter transmembrane" evidence="19">
    <location>
        <begin position="23"/>
        <end position="284"/>
    </location>
</feature>
<dbReference type="GO" id="GO:0008137">
    <property type="term" value="F:NADH dehydrogenase (ubiquinone) activity"/>
    <property type="evidence" value="ECO:0007669"/>
    <property type="project" value="UniProtKB-EC"/>
</dbReference>
<evidence type="ECO:0000256" key="12">
    <source>
        <dbReference type="ARBA" id="ARBA00022989"/>
    </source>
</evidence>
<evidence type="ECO:0000256" key="11">
    <source>
        <dbReference type="ARBA" id="ARBA00022982"/>
    </source>
</evidence>
<protein>
    <recommendedName>
        <fullName evidence="5 18">NADH-ubiquinone oxidoreductase chain 2</fullName>
        <ecNumber evidence="4 18">7.1.1.2</ecNumber>
    </recommendedName>
</protein>
<dbReference type="AlphaFoldDB" id="A0A1B2ALA7"/>
<keyword evidence="11 18" id="KW-0249">Electron transport</keyword>
<evidence type="ECO:0000256" key="9">
    <source>
        <dbReference type="ARBA" id="ARBA00022792"/>
    </source>
</evidence>
<dbReference type="PANTHER" id="PTHR46552:SF1">
    <property type="entry name" value="NADH-UBIQUINONE OXIDOREDUCTASE CHAIN 2"/>
    <property type="match status" value="1"/>
</dbReference>
<feature type="transmembrane region" description="Helical" evidence="18">
    <location>
        <begin position="173"/>
        <end position="191"/>
    </location>
</feature>
<keyword evidence="8 18" id="KW-0812">Transmembrane</keyword>
<feature type="transmembrane region" description="Helical" evidence="18">
    <location>
        <begin position="314"/>
        <end position="334"/>
    </location>
</feature>
<evidence type="ECO:0000256" key="8">
    <source>
        <dbReference type="ARBA" id="ARBA00022692"/>
    </source>
</evidence>
<feature type="transmembrane region" description="Helical" evidence="18">
    <location>
        <begin position="7"/>
        <end position="24"/>
    </location>
</feature>
<comment type="similarity">
    <text evidence="3 18">Belongs to the complex I subunit 2 family.</text>
</comment>
<dbReference type="InterPro" id="IPR001750">
    <property type="entry name" value="ND/Mrp_TM"/>
</dbReference>
<comment type="catalytic activity">
    <reaction evidence="17 18">
        <text>a ubiquinone + NADH + 5 H(+)(in) = a ubiquinol + NAD(+) + 4 H(+)(out)</text>
        <dbReference type="Rhea" id="RHEA:29091"/>
        <dbReference type="Rhea" id="RHEA-COMP:9565"/>
        <dbReference type="Rhea" id="RHEA-COMP:9566"/>
        <dbReference type="ChEBI" id="CHEBI:15378"/>
        <dbReference type="ChEBI" id="CHEBI:16389"/>
        <dbReference type="ChEBI" id="CHEBI:17976"/>
        <dbReference type="ChEBI" id="CHEBI:57540"/>
        <dbReference type="ChEBI" id="CHEBI:57945"/>
        <dbReference type="EC" id="7.1.1.2"/>
    </reaction>
</comment>
<dbReference type="InterPro" id="IPR003917">
    <property type="entry name" value="NADH_UbQ_OxRdtase_chain2"/>
</dbReference>
<evidence type="ECO:0000256" key="13">
    <source>
        <dbReference type="ARBA" id="ARBA00023027"/>
    </source>
</evidence>
<dbReference type="EMBL" id="KU500641">
    <property type="protein sequence ID" value="ANY27991.1"/>
    <property type="molecule type" value="Genomic_DNA"/>
</dbReference>
<evidence type="ECO:0000256" key="3">
    <source>
        <dbReference type="ARBA" id="ARBA00007012"/>
    </source>
</evidence>
<keyword evidence="9 18" id="KW-0999">Mitochondrion inner membrane</keyword>
<dbReference type="PRINTS" id="PR01436">
    <property type="entry name" value="NADHDHGNASE2"/>
</dbReference>
<evidence type="ECO:0000256" key="7">
    <source>
        <dbReference type="ARBA" id="ARBA00022660"/>
    </source>
</evidence>
<dbReference type="CTD" id="4536"/>
<comment type="subcellular location">
    <subcellularLocation>
        <location evidence="2 18">Mitochondrion inner membrane</location>
        <topology evidence="2 18">Multi-pass membrane protein</topology>
    </subcellularLocation>
</comment>
<feature type="transmembrane region" description="Helical" evidence="18">
    <location>
        <begin position="147"/>
        <end position="166"/>
    </location>
</feature>
<evidence type="ECO:0000256" key="5">
    <source>
        <dbReference type="ARBA" id="ARBA00021008"/>
    </source>
</evidence>
<dbReference type="GO" id="GO:0006120">
    <property type="term" value="P:mitochondrial electron transport, NADH to ubiquinone"/>
    <property type="evidence" value="ECO:0007669"/>
    <property type="project" value="InterPro"/>
</dbReference>